<accession>A0ABQ9PJE9</accession>
<dbReference type="GO" id="GO:0008168">
    <property type="term" value="F:methyltransferase activity"/>
    <property type="evidence" value="ECO:0007669"/>
    <property type="project" value="UniProtKB-KW"/>
</dbReference>
<dbReference type="Gene3D" id="3.40.50.150">
    <property type="entry name" value="Vaccinia Virus protein VP39"/>
    <property type="match status" value="1"/>
</dbReference>
<evidence type="ECO:0000313" key="2">
    <source>
        <dbReference type="EMBL" id="KAK0371921.1"/>
    </source>
</evidence>
<dbReference type="PANTHER" id="PTHR43861:SF3">
    <property type="entry name" value="PUTATIVE (AFU_ORTHOLOGUE AFUA_2G14390)-RELATED"/>
    <property type="match status" value="1"/>
</dbReference>
<name>A0ABQ9PJE9_9PEZI</name>
<dbReference type="SUPFAM" id="SSF53335">
    <property type="entry name" value="S-adenosyl-L-methionine-dependent methyltransferases"/>
    <property type="match status" value="1"/>
</dbReference>
<organism evidence="2 3">
    <name type="scientific">Colletotrichum limetticola</name>
    <dbReference type="NCBI Taxonomy" id="1209924"/>
    <lineage>
        <taxon>Eukaryota</taxon>
        <taxon>Fungi</taxon>
        <taxon>Dikarya</taxon>
        <taxon>Ascomycota</taxon>
        <taxon>Pezizomycotina</taxon>
        <taxon>Sordariomycetes</taxon>
        <taxon>Hypocreomycetidae</taxon>
        <taxon>Glomerellales</taxon>
        <taxon>Glomerellaceae</taxon>
        <taxon>Colletotrichum</taxon>
        <taxon>Colletotrichum acutatum species complex</taxon>
    </lineage>
</organism>
<sequence length="298" mass="33243">MATHTTYPARTYHNASSPYVLPNDAQEQSRLDKQASAIEEMIGGRPFLFDLRLLPSSPKMLDVGCGTGVATLQLAKQVPLSEQVYGIDLSSVPEPTKAAAPKNVTFIQGNFLDGEDKRGLSNGSFDYVFGRMLFLAIDDWPGYFKRVNDLLKPGGIVEHQDCSWEYYRQGTFTKLSDNWAWHRAVLEESAIVGLDICAADHLVERMEGAGFEVLSTRCYEFSMVPSEKSASSMAVGRYVQSAVPKTFPELIRRILSKSGRYSDDQISELTEECLRTSSEEEGIFLKYTVTIGRKSIIH</sequence>
<evidence type="ECO:0000313" key="3">
    <source>
        <dbReference type="Proteomes" id="UP001169217"/>
    </source>
</evidence>
<reference evidence="2" key="1">
    <citation type="submission" date="2023-04" db="EMBL/GenBank/DDBJ databases">
        <title>Colletotrichum limetticola genome sequence.</title>
        <authorList>
            <person name="Baroncelli R."/>
        </authorList>
    </citation>
    <scope>NUCLEOTIDE SEQUENCE</scope>
    <source>
        <strain evidence="2">KLA-Anderson</strain>
    </source>
</reference>
<proteinExistence type="predicted"/>
<dbReference type="EMBL" id="JARUPT010000406">
    <property type="protein sequence ID" value="KAK0371921.1"/>
    <property type="molecule type" value="Genomic_DNA"/>
</dbReference>
<dbReference type="GO" id="GO:0032259">
    <property type="term" value="P:methylation"/>
    <property type="evidence" value="ECO:0007669"/>
    <property type="project" value="UniProtKB-KW"/>
</dbReference>
<dbReference type="InterPro" id="IPR029063">
    <property type="entry name" value="SAM-dependent_MTases_sf"/>
</dbReference>
<evidence type="ECO:0000256" key="1">
    <source>
        <dbReference type="ARBA" id="ARBA00022679"/>
    </source>
</evidence>
<dbReference type="CDD" id="cd02440">
    <property type="entry name" value="AdoMet_MTases"/>
    <property type="match status" value="1"/>
</dbReference>
<keyword evidence="1" id="KW-0808">Transferase</keyword>
<dbReference type="Pfam" id="PF13489">
    <property type="entry name" value="Methyltransf_23"/>
    <property type="match status" value="1"/>
</dbReference>
<comment type="caution">
    <text evidence="2">The sequence shown here is derived from an EMBL/GenBank/DDBJ whole genome shotgun (WGS) entry which is preliminary data.</text>
</comment>
<keyword evidence="2" id="KW-0489">Methyltransferase</keyword>
<keyword evidence="3" id="KW-1185">Reference proteome</keyword>
<dbReference type="PANTHER" id="PTHR43861">
    <property type="entry name" value="TRANS-ACONITATE 2-METHYLTRANSFERASE-RELATED"/>
    <property type="match status" value="1"/>
</dbReference>
<gene>
    <name evidence="2" type="ORF">CLIM01_10715</name>
</gene>
<dbReference type="Proteomes" id="UP001169217">
    <property type="component" value="Unassembled WGS sequence"/>
</dbReference>
<protein>
    <submittedName>
        <fullName evidence="2">Methyltransferase domain-containing protein</fullName>
    </submittedName>
</protein>